<dbReference type="SUPFAM" id="SSF51412">
    <property type="entry name" value="Inosine monophosphate dehydrogenase (IMPDH)"/>
    <property type="match status" value="1"/>
</dbReference>
<dbReference type="PANTHER" id="PTHR32332">
    <property type="entry name" value="2-NITROPROPANE DIOXYGENASE"/>
    <property type="match status" value="1"/>
</dbReference>
<sequence>MVEYCSDIRHSHLTCHGFKTAVDHNWPYTVQIIRNLSHRSSAQAFCLSPLSRSSGHSSMETLRTVVGAARNHGRFAKVFPWVKAPFIIAAPMRIFTGPELAFTVSASGGLGFIGPGAKPEDTAADLATTQELLSNTSLTAFPTAFSVGGKKLPVGVGFQLWNGDLAAATKAVKDYQPCAAWLFAPRNGQKELDEWTASLREASPGIHIWHQIGTVQESIDAAQSAHKPDVLVVQGAEAGGHGRATDGMGIMALFPEIADNVRNANIGLIAAGGIVDGRGVAAALALGADGVAMGTRFLASSEARISKGYQNEVVRAKDGAHATTRTHLYNHLRGTMGWPEQWSPRGITNKSWEEHQAGVPFEQLKNRHDEALKTGEDAWGVNGRTATYAGAAIGLVHSVEDGSTITVRLRDEAKSILKGLGSEL</sequence>
<keyword evidence="1" id="KW-0285">Flavoprotein</keyword>
<dbReference type="AlphaFoldDB" id="E4ZIK9"/>
<organism evidence="5">
    <name type="scientific">Leptosphaeria maculans (strain JN3 / isolate v23.1.3 / race Av1-4-5-6-7-8)</name>
    <name type="common">Blackleg fungus</name>
    <name type="synonym">Phoma lingam</name>
    <dbReference type="NCBI Taxonomy" id="985895"/>
    <lineage>
        <taxon>Eukaryota</taxon>
        <taxon>Fungi</taxon>
        <taxon>Dikarya</taxon>
        <taxon>Ascomycota</taxon>
        <taxon>Pezizomycotina</taxon>
        <taxon>Dothideomycetes</taxon>
        <taxon>Pleosporomycetidae</taxon>
        <taxon>Pleosporales</taxon>
        <taxon>Pleosporineae</taxon>
        <taxon>Leptosphaeriaceae</taxon>
        <taxon>Plenodomus</taxon>
        <taxon>Plenodomus lingam/Leptosphaeria maculans species complex</taxon>
    </lineage>
</organism>
<gene>
    <name evidence="4" type="ORF">LEMA_P060640.1</name>
</gene>
<dbReference type="Gene3D" id="3.20.20.70">
    <property type="entry name" value="Aldolase class I"/>
    <property type="match status" value="1"/>
</dbReference>
<dbReference type="PANTHER" id="PTHR32332:SF34">
    <property type="entry name" value="2-NITROPROPANE DIOXYGENASE FAMILY, PUTATIVE-RELATED"/>
    <property type="match status" value="1"/>
</dbReference>
<keyword evidence="2" id="KW-0288">FMN</keyword>
<dbReference type="OMA" id="FGWPEEY"/>
<dbReference type="VEuPathDB" id="FungiDB:LEMA_P060640.1"/>
<dbReference type="eggNOG" id="ENOG502RHJM">
    <property type="taxonomic scope" value="Eukaryota"/>
</dbReference>
<keyword evidence="5" id="KW-1185">Reference proteome</keyword>
<dbReference type="STRING" id="985895.E4ZIK9"/>
<dbReference type="InterPro" id="IPR004136">
    <property type="entry name" value="NMO"/>
</dbReference>
<proteinExistence type="predicted"/>
<dbReference type="GO" id="GO:0018580">
    <property type="term" value="F:nitronate monooxygenase activity"/>
    <property type="evidence" value="ECO:0007669"/>
    <property type="project" value="InterPro"/>
</dbReference>
<evidence type="ECO:0000256" key="1">
    <source>
        <dbReference type="ARBA" id="ARBA00022630"/>
    </source>
</evidence>
<dbReference type="InParanoid" id="E4ZIK9"/>
<protein>
    <submittedName>
        <fullName evidence="4">Uncharacterized protein</fullName>
    </submittedName>
</protein>
<dbReference type="Pfam" id="PF03060">
    <property type="entry name" value="NMO"/>
    <property type="match status" value="1"/>
</dbReference>
<evidence type="ECO:0000313" key="4">
    <source>
        <dbReference type="EMBL" id="CBX91030.1"/>
    </source>
</evidence>
<reference evidence="5" key="1">
    <citation type="journal article" date="2011" name="Nat. Commun.">
        <title>Effector diversification within compartments of the Leptosphaeria maculans genome affected by Repeat-Induced Point mutations.</title>
        <authorList>
            <person name="Rouxel T."/>
            <person name="Grandaubert J."/>
            <person name="Hane J.K."/>
            <person name="Hoede C."/>
            <person name="van de Wouw A.P."/>
            <person name="Couloux A."/>
            <person name="Dominguez V."/>
            <person name="Anthouard V."/>
            <person name="Bally P."/>
            <person name="Bourras S."/>
            <person name="Cozijnsen A.J."/>
            <person name="Ciuffetti L.M."/>
            <person name="Degrave A."/>
            <person name="Dilmaghani A."/>
            <person name="Duret L."/>
            <person name="Fudal I."/>
            <person name="Goodwin S.B."/>
            <person name="Gout L."/>
            <person name="Glaser N."/>
            <person name="Linglin J."/>
            <person name="Kema G.H.J."/>
            <person name="Lapalu N."/>
            <person name="Lawrence C.B."/>
            <person name="May K."/>
            <person name="Meyer M."/>
            <person name="Ollivier B."/>
            <person name="Poulain J."/>
            <person name="Schoch C.L."/>
            <person name="Simon A."/>
            <person name="Spatafora J.W."/>
            <person name="Stachowiak A."/>
            <person name="Turgeon B.G."/>
            <person name="Tyler B.M."/>
            <person name="Vincent D."/>
            <person name="Weissenbach J."/>
            <person name="Amselem J."/>
            <person name="Quesneville H."/>
            <person name="Oliver R.P."/>
            <person name="Wincker P."/>
            <person name="Balesdent M.-H."/>
            <person name="Howlett B.J."/>
        </authorList>
    </citation>
    <scope>NUCLEOTIDE SEQUENCE [LARGE SCALE GENOMIC DNA]</scope>
    <source>
        <strain evidence="5">JN3 / isolate v23.1.3 / race Av1-4-5-6-7-8</strain>
    </source>
</reference>
<evidence type="ECO:0000313" key="5">
    <source>
        <dbReference type="Proteomes" id="UP000002668"/>
    </source>
</evidence>
<dbReference type="GeneID" id="13284304"/>
<name>E4ZIK9_LEPMJ</name>
<evidence type="ECO:0000256" key="2">
    <source>
        <dbReference type="ARBA" id="ARBA00022643"/>
    </source>
</evidence>
<dbReference type="Proteomes" id="UP000002668">
    <property type="component" value="Genome"/>
</dbReference>
<evidence type="ECO:0000256" key="3">
    <source>
        <dbReference type="ARBA" id="ARBA00023002"/>
    </source>
</evidence>
<dbReference type="CDD" id="cd04730">
    <property type="entry name" value="NPD_like"/>
    <property type="match status" value="1"/>
</dbReference>
<dbReference type="HOGENOM" id="CLU_038732_9_0_1"/>
<dbReference type="InterPro" id="IPR013785">
    <property type="entry name" value="Aldolase_TIM"/>
</dbReference>
<dbReference type="OrthoDB" id="2349068at2759"/>
<dbReference type="EMBL" id="FP929065">
    <property type="protein sequence ID" value="CBX91030.1"/>
    <property type="molecule type" value="Genomic_DNA"/>
</dbReference>
<keyword evidence="3" id="KW-0560">Oxidoreductase</keyword>
<accession>E4ZIK9</accession>